<proteinExistence type="predicted"/>
<dbReference type="InterPro" id="IPR001610">
    <property type="entry name" value="PAC"/>
</dbReference>
<evidence type="ECO:0000313" key="5">
    <source>
        <dbReference type="Proteomes" id="UP000494245"/>
    </source>
</evidence>
<dbReference type="CDD" id="cd00130">
    <property type="entry name" value="PAS"/>
    <property type="match status" value="4"/>
</dbReference>
<evidence type="ECO:0000259" key="3">
    <source>
        <dbReference type="PROSITE" id="PS50113"/>
    </source>
</evidence>
<dbReference type="EMBL" id="BLTE01000005">
    <property type="protein sequence ID" value="GFK93603.1"/>
    <property type="molecule type" value="Genomic_DNA"/>
</dbReference>
<dbReference type="InterPro" id="IPR000014">
    <property type="entry name" value="PAS"/>
</dbReference>
<reference evidence="4 5" key="2">
    <citation type="submission" date="2020-05" db="EMBL/GenBank/DDBJ databases">
        <title>Draft genome sequence of Desulfovibrio sp. strainFSS-1.</title>
        <authorList>
            <person name="Shimoshige H."/>
            <person name="Kobayashi H."/>
            <person name="Maekawa T."/>
        </authorList>
    </citation>
    <scope>NUCLEOTIDE SEQUENCE [LARGE SCALE GENOMIC DNA]</scope>
    <source>
        <strain evidence="4 5">SIID29052-01</strain>
    </source>
</reference>
<feature type="domain" description="PAC" evidence="3">
    <location>
        <begin position="243"/>
        <end position="295"/>
    </location>
</feature>
<dbReference type="NCBIfam" id="TIGR00229">
    <property type="entry name" value="sensory_box"/>
    <property type="match status" value="4"/>
</dbReference>
<dbReference type="Pfam" id="PF07568">
    <property type="entry name" value="HisKA_2"/>
    <property type="match status" value="1"/>
</dbReference>
<feature type="domain" description="PAS" evidence="2">
    <location>
        <begin position="171"/>
        <end position="241"/>
    </location>
</feature>
<dbReference type="SMART" id="SM00091">
    <property type="entry name" value="PAS"/>
    <property type="match status" value="4"/>
</dbReference>
<evidence type="ECO:0000256" key="1">
    <source>
        <dbReference type="SAM" id="Coils"/>
    </source>
</evidence>
<reference evidence="4 5" key="1">
    <citation type="submission" date="2020-04" db="EMBL/GenBank/DDBJ databases">
        <authorList>
            <consortium name="Desulfovibrio sp. FSS-1 genome sequencing consortium"/>
            <person name="Shimoshige H."/>
            <person name="Kobayashi H."/>
            <person name="Maekawa T."/>
        </authorList>
    </citation>
    <scope>NUCLEOTIDE SEQUENCE [LARGE SCALE GENOMIC DNA]</scope>
    <source>
        <strain evidence="4 5">SIID29052-01</strain>
    </source>
</reference>
<dbReference type="AlphaFoldDB" id="A0A6V8LLP2"/>
<gene>
    <name evidence="4" type="primary">dosP</name>
    <name evidence="4" type="ORF">NNJEOMEG_01437</name>
</gene>
<keyword evidence="4" id="KW-0378">Hydrolase</keyword>
<feature type="domain" description="PAC" evidence="3">
    <location>
        <begin position="370"/>
        <end position="420"/>
    </location>
</feature>
<name>A0A6V8LLP2_9BACT</name>
<sequence length="660" mass="73658">MAIDMEQVDGFVGCCVDLESQVRRLEEELAESRREAARHALAAKRLEAVTANALDAIVMMDASGRATCWNKAAERMFGWRADEVLGRDVHGLLAPSESVGRYLEHAVRFRETGQGPALGRVLELEARRRDGGALSVELTVAAVDMDGEWHALAVVRDVTERRRMEDALRASERRLAMLVETAGEGIWQLDADLRTVHVNGKMAGLLGVAAEDMLGRSYFDFVFPEDLPLARAKMRERARGVNDRYELRLRRPDGTGLWFLVSATALMGEAGAFGGVFGMFIDITERRRAEEALRQEKAFSDALVNSVPGLLYLYSSDGRLFYWNSRTEEATGYGPGELADMRLEDWFRGLPDELAKAEDAWKLVRSQGAAELETRLVMKDGTSRPFYLTAVSLELEGESYLIGIGTDLTALEHTRSALAEREAEFRLIFENNTDAIVWADAETGLVVDCNIAAERLFERSRKELIGLPQARLHPTDRAGQYRAAFRDFVEQGSVDLPDAEVETASGRRIPVELSATVADTGKRRIAQGIFRDVTAQRQSRRELVRNLEEKELLLREVHHRVKNNLQLVTSLVNLQFEGFDAPGAAEMARNVSGRIRSMALVHEQLYRSGDLSGIDMASYVEILAGELTRDTRATTRPSSCAWRWSPRFWASTRPSPAGCC</sequence>
<dbReference type="InterPro" id="IPR013767">
    <property type="entry name" value="PAS_fold"/>
</dbReference>
<comment type="caution">
    <text evidence="4">The sequence shown here is derived from an EMBL/GenBank/DDBJ whole genome shotgun (WGS) entry which is preliminary data.</text>
</comment>
<keyword evidence="5" id="KW-1185">Reference proteome</keyword>
<dbReference type="InterPro" id="IPR011495">
    <property type="entry name" value="Sig_transdc_His_kin_sub2_dim/P"/>
</dbReference>
<dbReference type="Proteomes" id="UP000494245">
    <property type="component" value="Unassembled WGS sequence"/>
</dbReference>
<dbReference type="SMART" id="SM00086">
    <property type="entry name" value="PAC"/>
    <property type="match status" value="4"/>
</dbReference>
<dbReference type="InterPro" id="IPR000700">
    <property type="entry name" value="PAS-assoc_C"/>
</dbReference>
<protein>
    <submittedName>
        <fullName evidence="4">Oxygen sensor protein DosP</fullName>
        <ecNumber evidence="4">3.1.4.52</ecNumber>
    </submittedName>
</protein>
<dbReference type="Pfam" id="PF13426">
    <property type="entry name" value="PAS_9"/>
    <property type="match status" value="1"/>
</dbReference>
<dbReference type="GO" id="GO:0006355">
    <property type="term" value="P:regulation of DNA-templated transcription"/>
    <property type="evidence" value="ECO:0007669"/>
    <property type="project" value="InterPro"/>
</dbReference>
<dbReference type="Pfam" id="PF00989">
    <property type="entry name" value="PAS"/>
    <property type="match status" value="3"/>
</dbReference>
<feature type="coiled-coil region" evidence="1">
    <location>
        <begin position="15"/>
        <end position="42"/>
    </location>
</feature>
<dbReference type="SUPFAM" id="SSF55785">
    <property type="entry name" value="PYP-like sensor domain (PAS domain)"/>
    <property type="match status" value="4"/>
</dbReference>
<dbReference type="GO" id="GO:0071111">
    <property type="term" value="F:cyclic-guanylate-specific phosphodiesterase activity"/>
    <property type="evidence" value="ECO:0007669"/>
    <property type="project" value="UniProtKB-EC"/>
</dbReference>
<feature type="domain" description="PAS" evidence="2">
    <location>
        <begin position="421"/>
        <end position="492"/>
    </location>
</feature>
<organism evidence="4 5">
    <name type="scientific">Fundidesulfovibrio magnetotacticus</name>
    <dbReference type="NCBI Taxonomy" id="2730080"/>
    <lineage>
        <taxon>Bacteria</taxon>
        <taxon>Pseudomonadati</taxon>
        <taxon>Thermodesulfobacteriota</taxon>
        <taxon>Desulfovibrionia</taxon>
        <taxon>Desulfovibrionales</taxon>
        <taxon>Desulfovibrionaceae</taxon>
        <taxon>Fundidesulfovibrio</taxon>
    </lineage>
</organism>
<evidence type="ECO:0000259" key="2">
    <source>
        <dbReference type="PROSITE" id="PS50112"/>
    </source>
</evidence>
<evidence type="ECO:0000313" key="4">
    <source>
        <dbReference type="EMBL" id="GFK93603.1"/>
    </source>
</evidence>
<dbReference type="PROSITE" id="PS50112">
    <property type="entry name" value="PAS"/>
    <property type="match status" value="4"/>
</dbReference>
<dbReference type="PANTHER" id="PTHR44757">
    <property type="entry name" value="DIGUANYLATE CYCLASE DGCP"/>
    <property type="match status" value="1"/>
</dbReference>
<feature type="domain" description="PAC" evidence="3">
    <location>
        <begin position="120"/>
        <end position="170"/>
    </location>
</feature>
<dbReference type="InterPro" id="IPR052155">
    <property type="entry name" value="Biofilm_reg_signaling"/>
</dbReference>
<dbReference type="PANTHER" id="PTHR44757:SF2">
    <property type="entry name" value="BIOFILM ARCHITECTURE MAINTENANCE PROTEIN MBAA"/>
    <property type="match status" value="1"/>
</dbReference>
<feature type="domain" description="PAS" evidence="2">
    <location>
        <begin position="42"/>
        <end position="97"/>
    </location>
</feature>
<dbReference type="InterPro" id="IPR035965">
    <property type="entry name" value="PAS-like_dom_sf"/>
</dbReference>
<keyword evidence="1" id="KW-0175">Coiled coil</keyword>
<feature type="domain" description="PAS" evidence="2">
    <location>
        <begin position="296"/>
        <end position="338"/>
    </location>
</feature>
<accession>A0A6V8LLP2</accession>
<dbReference type="Gene3D" id="3.30.450.20">
    <property type="entry name" value="PAS domain"/>
    <property type="match status" value="4"/>
</dbReference>
<dbReference type="PROSITE" id="PS50113">
    <property type="entry name" value="PAC"/>
    <property type="match status" value="3"/>
</dbReference>
<dbReference type="EC" id="3.1.4.52" evidence="4"/>